<dbReference type="Proteomes" id="UP000013941">
    <property type="component" value="Chromosome"/>
</dbReference>
<gene>
    <name evidence="2" type="ORF">SLY_0219</name>
    <name evidence="3" type="ORF">SLY_0831</name>
</gene>
<accession>R4RWB0</accession>
<reference evidence="2 4" key="1">
    <citation type="journal article" date="2013" name="BMC Genomics">
        <title>Comparison of the complete genome sequence of two closely related isolates of 'Candidatus Phytoplasma australiense' reveals genome plasticity.</title>
        <authorList>
            <person name="Andersen M.T."/>
            <person name="Liefting L.W."/>
            <person name="Havukkala I."/>
            <person name="Beever R.E."/>
        </authorList>
    </citation>
    <scope>NUCLEOTIDE SEQUENCE [LARGE SCALE GENOMIC DNA]</scope>
    <source>
        <strain evidence="2 4">NZSb11</strain>
    </source>
</reference>
<dbReference type="PATRIC" id="fig|980422.3.peg.204"/>
<proteinExistence type="predicted"/>
<evidence type="ECO:0000313" key="2">
    <source>
        <dbReference type="EMBL" id="AGL90142.1"/>
    </source>
</evidence>
<dbReference type="RefSeq" id="WP_015637768.1">
    <property type="nucleotide sequence ID" value="NC_021236.1"/>
</dbReference>
<dbReference type="Pfam" id="PF11178">
    <property type="entry name" value="DUF2963"/>
    <property type="match status" value="1"/>
</dbReference>
<dbReference type="EMBL" id="CP002548">
    <property type="protein sequence ID" value="AGL90142.1"/>
    <property type="molecule type" value="Genomic_DNA"/>
</dbReference>
<dbReference type="OrthoDB" id="386184at2"/>
<dbReference type="EMBL" id="CP002548">
    <property type="protein sequence ID" value="AGL90746.1"/>
    <property type="molecule type" value="Genomic_DNA"/>
</dbReference>
<keyword evidence="4" id="KW-1185">Reference proteome</keyword>
<protein>
    <recommendedName>
        <fullName evidence="1">DUF2963 domain-containing protein</fullName>
    </recommendedName>
</protein>
<evidence type="ECO:0000313" key="4">
    <source>
        <dbReference type="Proteomes" id="UP000013941"/>
    </source>
</evidence>
<dbReference type="HOGENOM" id="CLU_3085235_0_0_14"/>
<dbReference type="KEGG" id="nzs:SLY_0831"/>
<evidence type="ECO:0000313" key="3">
    <source>
        <dbReference type="EMBL" id="AGL90746.1"/>
    </source>
</evidence>
<evidence type="ECO:0000259" key="1">
    <source>
        <dbReference type="Pfam" id="PF11178"/>
    </source>
</evidence>
<dbReference type="InterPro" id="IPR021348">
    <property type="entry name" value="DUF2963"/>
</dbReference>
<dbReference type="KEGG" id="nzs:SLY_0219"/>
<dbReference type="AlphaFoldDB" id="R4RWB0"/>
<feature type="domain" description="DUF2963" evidence="1">
    <location>
        <begin position="8"/>
        <end position="50"/>
    </location>
</feature>
<sequence length="52" mass="6363">MNYQKTFYYEDGKTKKFVVEYTPDGKRTKETKYYSDDKTIEFINEYNAKKSK</sequence>
<organism evidence="2 4">
    <name type="scientific">Strawberry lethal yellows phytoplasma (CPA) str. NZSb11</name>
    <dbReference type="NCBI Taxonomy" id="980422"/>
    <lineage>
        <taxon>Bacteria</taxon>
        <taxon>Bacillati</taxon>
        <taxon>Mycoplasmatota</taxon>
        <taxon>Mollicutes</taxon>
        <taxon>Acholeplasmatales</taxon>
        <taxon>Acholeplasmataceae</taxon>
        <taxon>Candidatus Phytoplasma</taxon>
        <taxon>16SrXII (Stolbur group)</taxon>
    </lineage>
</organism>
<name>R4RWB0_PHYAS</name>